<proteinExistence type="predicted"/>
<sequence length="33" mass="3838">MEDPPCVNMQNWSLMCIAYCSHKTVSMIFERTA</sequence>
<organism evidence="1">
    <name type="scientific">Rhizophora mucronata</name>
    <name type="common">Asiatic mangrove</name>
    <dbReference type="NCBI Taxonomy" id="61149"/>
    <lineage>
        <taxon>Eukaryota</taxon>
        <taxon>Viridiplantae</taxon>
        <taxon>Streptophyta</taxon>
        <taxon>Embryophyta</taxon>
        <taxon>Tracheophyta</taxon>
        <taxon>Spermatophyta</taxon>
        <taxon>Magnoliopsida</taxon>
        <taxon>eudicotyledons</taxon>
        <taxon>Gunneridae</taxon>
        <taxon>Pentapetalae</taxon>
        <taxon>rosids</taxon>
        <taxon>fabids</taxon>
        <taxon>Malpighiales</taxon>
        <taxon>Rhizophoraceae</taxon>
        <taxon>Rhizophora</taxon>
    </lineage>
</organism>
<accession>A0A2P2R491</accession>
<protein>
    <submittedName>
        <fullName evidence="1">Uncharacterized protein</fullName>
    </submittedName>
</protein>
<evidence type="ECO:0000313" key="1">
    <source>
        <dbReference type="EMBL" id="MBX74015.1"/>
    </source>
</evidence>
<name>A0A2P2R491_RHIMU</name>
<dbReference type="AlphaFoldDB" id="A0A2P2R491"/>
<dbReference type="EMBL" id="GGEC01093531">
    <property type="protein sequence ID" value="MBX74015.1"/>
    <property type="molecule type" value="Transcribed_RNA"/>
</dbReference>
<reference evidence="1" key="1">
    <citation type="submission" date="2018-02" db="EMBL/GenBank/DDBJ databases">
        <title>Rhizophora mucronata_Transcriptome.</title>
        <authorList>
            <person name="Meera S.P."/>
            <person name="Sreeshan A."/>
            <person name="Augustine A."/>
        </authorList>
    </citation>
    <scope>NUCLEOTIDE SEQUENCE</scope>
    <source>
        <tissue evidence="1">Leaf</tissue>
    </source>
</reference>